<keyword evidence="3" id="KW-1185">Reference proteome</keyword>
<dbReference type="InterPro" id="IPR012338">
    <property type="entry name" value="Beta-lactam/transpept-like"/>
</dbReference>
<comment type="caution">
    <text evidence="2">The sequence shown here is derived from an EMBL/GenBank/DDBJ whole genome shotgun (WGS) entry which is preliminary data.</text>
</comment>
<dbReference type="InterPro" id="IPR050789">
    <property type="entry name" value="Diverse_Enzym_Activities"/>
</dbReference>
<dbReference type="PANTHER" id="PTHR43283">
    <property type="entry name" value="BETA-LACTAMASE-RELATED"/>
    <property type="match status" value="1"/>
</dbReference>
<organism evidence="2 3">
    <name type="scientific">Seohaeicola nanhaiensis</name>
    <dbReference type="NCBI Taxonomy" id="1387282"/>
    <lineage>
        <taxon>Bacteria</taxon>
        <taxon>Pseudomonadati</taxon>
        <taxon>Pseudomonadota</taxon>
        <taxon>Alphaproteobacteria</taxon>
        <taxon>Rhodobacterales</taxon>
        <taxon>Roseobacteraceae</taxon>
        <taxon>Seohaeicola</taxon>
    </lineage>
</organism>
<protein>
    <submittedName>
        <fullName evidence="2">Serine hydrolase domain-containing protein</fullName>
        <ecNumber evidence="2">3.-.-.-</ecNumber>
    </submittedName>
</protein>
<accession>A0ABV9KEE1</accession>
<dbReference type="Pfam" id="PF00144">
    <property type="entry name" value="Beta-lactamase"/>
    <property type="match status" value="1"/>
</dbReference>
<dbReference type="Gene3D" id="3.40.710.10">
    <property type="entry name" value="DD-peptidase/beta-lactamase superfamily"/>
    <property type="match status" value="1"/>
</dbReference>
<dbReference type="EC" id="3.-.-.-" evidence="2"/>
<feature type="domain" description="Beta-lactamase-related" evidence="1">
    <location>
        <begin position="86"/>
        <end position="379"/>
    </location>
</feature>
<reference evidence="3" key="1">
    <citation type="journal article" date="2019" name="Int. J. Syst. Evol. Microbiol.">
        <title>The Global Catalogue of Microorganisms (GCM) 10K type strain sequencing project: providing services to taxonomists for standard genome sequencing and annotation.</title>
        <authorList>
            <consortium name="The Broad Institute Genomics Platform"/>
            <consortium name="The Broad Institute Genome Sequencing Center for Infectious Disease"/>
            <person name="Wu L."/>
            <person name="Ma J."/>
        </authorList>
    </citation>
    <scope>NUCLEOTIDE SEQUENCE [LARGE SCALE GENOMIC DNA]</scope>
    <source>
        <strain evidence="3">CGMCC 4.7283</strain>
    </source>
</reference>
<evidence type="ECO:0000313" key="2">
    <source>
        <dbReference type="EMBL" id="MFC4668304.1"/>
    </source>
</evidence>
<evidence type="ECO:0000259" key="1">
    <source>
        <dbReference type="Pfam" id="PF00144"/>
    </source>
</evidence>
<evidence type="ECO:0000313" key="3">
    <source>
        <dbReference type="Proteomes" id="UP001595973"/>
    </source>
</evidence>
<sequence length="394" mass="43176">MTYPLTEYGFSRADVGLHNWRERPWNAWAFERVGELVPAAQVIGAPSTALPRAIDAGLLDQPFGPSRPGESLAEYLEISQTDHLLLSRNGRIIAEWHAPRAQAARPHLIFSVTKSVTALLLGVLEDNGALDVSRAMADYIPETAQGAFGDATVRDLLDMRVSLDFREDYLNRDGDYARYRRAMLWNPREDGDRQETLAQMLFTACKGAGPHGGPFHYQSPNSDVLGFLVERVSGKSYADLLSEVFWQPLGCDHGLMTVDAAGNPRGAGGLCARGEDLMRLGQLILDGGAVGGRQLISERWLADIAENGDEAAWNSGNYHDWIPGGRYRSQWYMLPRPSRAVMAIGIHGQWLCADPASGAVIVKLSSQAFPQDDTFDNANLILMERLLGIAGRGG</sequence>
<dbReference type="InterPro" id="IPR001466">
    <property type="entry name" value="Beta-lactam-related"/>
</dbReference>
<dbReference type="Proteomes" id="UP001595973">
    <property type="component" value="Unassembled WGS sequence"/>
</dbReference>
<dbReference type="RefSeq" id="WP_380716577.1">
    <property type="nucleotide sequence ID" value="NZ_JBHSGI010000004.1"/>
</dbReference>
<name>A0ABV9KEE1_9RHOB</name>
<gene>
    <name evidence="2" type="ORF">ACFO5X_07035</name>
</gene>
<dbReference type="EMBL" id="JBHSGI010000004">
    <property type="protein sequence ID" value="MFC4668304.1"/>
    <property type="molecule type" value="Genomic_DNA"/>
</dbReference>
<keyword evidence="2" id="KW-0378">Hydrolase</keyword>
<proteinExistence type="predicted"/>
<dbReference type="PANTHER" id="PTHR43283:SF7">
    <property type="entry name" value="BETA-LACTAMASE-RELATED DOMAIN-CONTAINING PROTEIN"/>
    <property type="match status" value="1"/>
</dbReference>
<dbReference type="SUPFAM" id="SSF56601">
    <property type="entry name" value="beta-lactamase/transpeptidase-like"/>
    <property type="match status" value="1"/>
</dbReference>
<dbReference type="GO" id="GO:0016787">
    <property type="term" value="F:hydrolase activity"/>
    <property type="evidence" value="ECO:0007669"/>
    <property type="project" value="UniProtKB-KW"/>
</dbReference>